<evidence type="ECO:0000256" key="1">
    <source>
        <dbReference type="SAM" id="SignalP"/>
    </source>
</evidence>
<dbReference type="AlphaFoldDB" id="A0A316HAW5"/>
<dbReference type="InterPro" id="IPR027268">
    <property type="entry name" value="Peptidase_M4/M1_CTD_sf"/>
</dbReference>
<dbReference type="EMBL" id="QGHA01000004">
    <property type="protein sequence ID" value="PWK77537.1"/>
    <property type="molecule type" value="Genomic_DNA"/>
</dbReference>
<evidence type="ECO:0000259" key="2">
    <source>
        <dbReference type="Pfam" id="PF01433"/>
    </source>
</evidence>
<dbReference type="Pfam" id="PF01433">
    <property type="entry name" value="Peptidase_M1"/>
    <property type="match status" value="1"/>
</dbReference>
<dbReference type="Proteomes" id="UP000245678">
    <property type="component" value="Unassembled WGS sequence"/>
</dbReference>
<dbReference type="InterPro" id="IPR014782">
    <property type="entry name" value="Peptidase_M1_dom"/>
</dbReference>
<dbReference type="Gene3D" id="1.10.390.10">
    <property type="entry name" value="Neutral Protease Domain 2"/>
    <property type="match status" value="1"/>
</dbReference>
<evidence type="ECO:0000313" key="3">
    <source>
        <dbReference type="EMBL" id="PWK77537.1"/>
    </source>
</evidence>
<organism evidence="3 4">
    <name type="scientific">Mucilaginibacter oryzae</name>
    <dbReference type="NCBI Taxonomy" id="468058"/>
    <lineage>
        <taxon>Bacteria</taxon>
        <taxon>Pseudomonadati</taxon>
        <taxon>Bacteroidota</taxon>
        <taxon>Sphingobacteriia</taxon>
        <taxon>Sphingobacteriales</taxon>
        <taxon>Sphingobacteriaceae</taxon>
        <taxon>Mucilaginibacter</taxon>
    </lineage>
</organism>
<feature type="chain" id="PRO_5016283172" description="Peptidase M1 membrane alanine aminopeptidase domain-containing protein" evidence="1">
    <location>
        <begin position="20"/>
        <end position="656"/>
    </location>
</feature>
<protein>
    <recommendedName>
        <fullName evidence="2">Peptidase M1 membrane alanine aminopeptidase domain-containing protein</fullName>
    </recommendedName>
</protein>
<evidence type="ECO:0000313" key="4">
    <source>
        <dbReference type="Proteomes" id="UP000245678"/>
    </source>
</evidence>
<dbReference type="CDD" id="cd09604">
    <property type="entry name" value="M1_APN_like"/>
    <property type="match status" value="1"/>
</dbReference>
<accession>A0A316HAW5</accession>
<sequence length="656" mass="73745">MAGCSLALTLAAAVGNAQQASSTTPQGSVYDYHETFGPGFYTKNGTEFRAASGEPGAKYWQNRADYQLAAKLDDQTNEITGSETLTYTNNSPQTLGFMWMQLDQNLFKLDSRGTAIVPPSGSRNWGRGEAFDAGYKIKSVKVANAKGEYNDVKFLINDTRMQIFLPKDIAANGGQAKVKIEYSFVSPNYGSDRMGYLQTKNGKIYTIAQWYPRVCVYDDVMGWNTLPYSGPGEFYLEYGDFDLSITAPANHIVVASGELQNPQEVYTPEQLKRWAAAEKSETTVIIRGANEVTDPKSRPAGKPTLTWHFKIKNARDASWASSAAFIIDAAKMDLPSGKKSTAISAYPVESDGNDAWGRSTEYVKKSIEYNSKKWFEFPYPAATAVAGIVGGMEYPGIVFCGSKARKASLWGVNDHEFGHTWFPMIVGSNERMYGWMDEGFNTFINTLSTADFNNGEYKNNRPLDMHRIGDFFTKPDLEPVMSQPANLKERNTGTLLYSKPSAGLVLLREQILGPERFDFAFKTYINRWAFKHPQPDDFFRTMENAAGENLQWFWRGWFMNDWRLDVSVSDVKYVDNDPTKGSLITINNLGKMAMPVILEVKTTSGKTDRIKLPVEIWERNATWTFKYPSTEEIESVTYDPDKVLPDYNSDNNVWKK</sequence>
<name>A0A316HAW5_9SPHI</name>
<dbReference type="SUPFAM" id="SSF55486">
    <property type="entry name" value="Metalloproteases ('zincins'), catalytic domain"/>
    <property type="match status" value="1"/>
</dbReference>
<dbReference type="GO" id="GO:0008237">
    <property type="term" value="F:metallopeptidase activity"/>
    <property type="evidence" value="ECO:0007669"/>
    <property type="project" value="InterPro"/>
</dbReference>
<dbReference type="GO" id="GO:0008270">
    <property type="term" value="F:zinc ion binding"/>
    <property type="evidence" value="ECO:0007669"/>
    <property type="project" value="InterPro"/>
</dbReference>
<reference evidence="3 4" key="1">
    <citation type="submission" date="2018-05" db="EMBL/GenBank/DDBJ databases">
        <title>Genomic Encyclopedia of Archaeal and Bacterial Type Strains, Phase II (KMG-II): from individual species to whole genera.</title>
        <authorList>
            <person name="Goeker M."/>
        </authorList>
    </citation>
    <scope>NUCLEOTIDE SEQUENCE [LARGE SCALE GENOMIC DNA]</scope>
    <source>
        <strain evidence="3 4">DSM 19975</strain>
    </source>
</reference>
<feature type="signal peptide" evidence="1">
    <location>
        <begin position="1"/>
        <end position="19"/>
    </location>
</feature>
<proteinExistence type="predicted"/>
<keyword evidence="1" id="KW-0732">Signal</keyword>
<gene>
    <name evidence="3" type="ORF">LX99_02414</name>
</gene>
<feature type="domain" description="Peptidase M1 membrane alanine aminopeptidase" evidence="2">
    <location>
        <begin position="403"/>
        <end position="557"/>
    </location>
</feature>
<comment type="caution">
    <text evidence="3">The sequence shown here is derived from an EMBL/GenBank/DDBJ whole genome shotgun (WGS) entry which is preliminary data.</text>
</comment>
<keyword evidence="4" id="KW-1185">Reference proteome</keyword>